<feature type="compositionally biased region" description="Polar residues" evidence="1">
    <location>
        <begin position="250"/>
        <end position="268"/>
    </location>
</feature>
<feature type="compositionally biased region" description="Low complexity" evidence="1">
    <location>
        <begin position="441"/>
        <end position="450"/>
    </location>
</feature>
<evidence type="ECO:0000256" key="1">
    <source>
        <dbReference type="SAM" id="MobiDB-lite"/>
    </source>
</evidence>
<proteinExistence type="predicted"/>
<feature type="region of interest" description="Disordered" evidence="1">
    <location>
        <begin position="163"/>
        <end position="463"/>
    </location>
</feature>
<evidence type="ECO:0000259" key="2">
    <source>
        <dbReference type="PROSITE" id="PS51126"/>
    </source>
</evidence>
<dbReference type="SMART" id="SM01132">
    <property type="entry name" value="DIL"/>
    <property type="match status" value="1"/>
</dbReference>
<dbReference type="InterPro" id="IPR002710">
    <property type="entry name" value="Dilute_dom"/>
</dbReference>
<feature type="compositionally biased region" description="Polar residues" evidence="1">
    <location>
        <begin position="423"/>
        <end position="440"/>
    </location>
</feature>
<feature type="domain" description="C2 NT-type" evidence="3">
    <location>
        <begin position="10"/>
        <end position="160"/>
    </location>
</feature>
<dbReference type="PROSITE" id="PS51126">
    <property type="entry name" value="DILUTE"/>
    <property type="match status" value="1"/>
</dbReference>
<dbReference type="InterPro" id="IPR019448">
    <property type="entry name" value="NT-C2"/>
</dbReference>
<evidence type="ECO:0000313" key="5">
    <source>
        <dbReference type="Proteomes" id="UP000007797"/>
    </source>
</evidence>
<accession>F4PHW8</accession>
<evidence type="ECO:0000259" key="3">
    <source>
        <dbReference type="PROSITE" id="PS51840"/>
    </source>
</evidence>
<dbReference type="KEGG" id="dfa:DFA_03551"/>
<dbReference type="STRING" id="1054147.F4PHW8"/>
<feature type="region of interest" description="Disordered" evidence="1">
    <location>
        <begin position="572"/>
        <end position="591"/>
    </location>
</feature>
<dbReference type="OMA" id="KPYIEFT"/>
<gene>
    <name evidence="4" type="ORF">DFA_03551</name>
</gene>
<sequence length="844" mass="96322">MPLKILNKTLKKGSSSIVPLTIFIKIDSISNILQGNEHLCNRETLFELHWHRGNHRKGVIPNLSLNKDGELKPQNSIKIPCRFTRDSSTDELSTKKLTINLKKYENGKKKSLIKLSTLQIDIAKIADKDDQKPRQYTSTMKGCEEVKFKPYIEFTASIVNGIDEDVVDDDDDQYVSPPSNRRESVSSLGSGGGSDPNHSHVNGDQSSDKNSSPGDDPFDFNFDRGSTDFSKQSPENNRKSIGGELGRTESPISFSTPPTPLHQSSPNIPINAGGRATPIPTQQQFMSPGTPSYLYERSLVNESSSSPGNKNLNTSQMNVQSPYSTTGVPSPLAPSPPKTARRNSIHGAQQKPEQKKRVKVFGFLMSDKQKQQLQSPTSDKPPSPAKESRWGKRRHSITEAIPPSYMRDSVENTNTIVPPAEDASSTIANNGSLKNSNGSIPTTSPPSQQQQHHRQGSLTDQLNQNEERMDPIHSILMTRNSDDKLKFINEEMIIYKKPEYSESIPISSIVIYKCLFEWKEFSPHNHICLKRILESFDYLTKMEKMDRESSCYWLSNCYVLYYLLDNSYSSRVNSKSRGSPEKSPKSDLSSNSETQNIKFTINCMKSFQKSFWRLFWRNIQIELEMVLKRMVQLIGDQDFQQSPLFVNYILSTIDFLEKRVPFQTLWPYVFKQIFFYTSSYFCNQFLENSTISNTTSVVNLKLLFSSITQWIQENKNLNYFYYYKIEMTPIFQMLDTLMIDKNTLIDENVRRDICPSLNPTQLAVLLLTYQSDQRNHDEIDPVVIKVLQDEGIKKQSLQITTNLNIVFDLPESVEPSRRILDTKIPTSITSNKKMKFIYKNNQVY</sequence>
<dbReference type="Pfam" id="PF10358">
    <property type="entry name" value="NT-C2"/>
    <property type="match status" value="1"/>
</dbReference>
<dbReference type="RefSeq" id="XP_004363153.1">
    <property type="nucleotide sequence ID" value="XM_004363096.1"/>
</dbReference>
<dbReference type="GeneID" id="14877008"/>
<dbReference type="OrthoDB" id="20172at2759"/>
<feature type="compositionally biased region" description="Polar residues" evidence="1">
    <location>
        <begin position="279"/>
        <end position="290"/>
    </location>
</feature>
<name>F4PHW8_CACFS</name>
<protein>
    <submittedName>
        <fullName evidence="4">Dilute domain-containing protein</fullName>
    </submittedName>
</protein>
<feature type="compositionally biased region" description="Acidic residues" evidence="1">
    <location>
        <begin position="163"/>
        <end position="173"/>
    </location>
</feature>
<feature type="compositionally biased region" description="Polar residues" evidence="1">
    <location>
        <begin position="199"/>
        <end position="213"/>
    </location>
</feature>
<dbReference type="Pfam" id="PF01843">
    <property type="entry name" value="DIL"/>
    <property type="match status" value="1"/>
</dbReference>
<reference evidence="5" key="1">
    <citation type="journal article" date="2011" name="Genome Res.">
        <title>Phylogeny-wide analysis of social amoeba genomes highlights ancient origins for complex intercellular communication.</title>
        <authorList>
            <person name="Heidel A.J."/>
            <person name="Lawal H.M."/>
            <person name="Felder M."/>
            <person name="Schilde C."/>
            <person name="Helps N.R."/>
            <person name="Tunggal B."/>
            <person name="Rivero F."/>
            <person name="John U."/>
            <person name="Schleicher M."/>
            <person name="Eichinger L."/>
            <person name="Platzer M."/>
            <person name="Noegel A.A."/>
            <person name="Schaap P."/>
            <person name="Gloeckner G."/>
        </authorList>
    </citation>
    <scope>NUCLEOTIDE SEQUENCE [LARGE SCALE GENOMIC DNA]</scope>
    <source>
        <strain evidence="5">SH3</strain>
    </source>
</reference>
<dbReference type="AlphaFoldDB" id="F4PHW8"/>
<dbReference type="EMBL" id="GL883006">
    <property type="protein sequence ID" value="EGG25302.1"/>
    <property type="molecule type" value="Genomic_DNA"/>
</dbReference>
<dbReference type="Proteomes" id="UP000007797">
    <property type="component" value="Unassembled WGS sequence"/>
</dbReference>
<feature type="compositionally biased region" description="Polar residues" evidence="1">
    <location>
        <begin position="300"/>
        <end position="328"/>
    </location>
</feature>
<evidence type="ECO:0000313" key="4">
    <source>
        <dbReference type="EMBL" id="EGG25302.1"/>
    </source>
</evidence>
<dbReference type="PROSITE" id="PS51840">
    <property type="entry name" value="C2_NT"/>
    <property type="match status" value="1"/>
</dbReference>
<organism evidence="4 5">
    <name type="scientific">Cavenderia fasciculata</name>
    <name type="common">Slime mold</name>
    <name type="synonym">Dictyostelium fasciculatum</name>
    <dbReference type="NCBI Taxonomy" id="261658"/>
    <lineage>
        <taxon>Eukaryota</taxon>
        <taxon>Amoebozoa</taxon>
        <taxon>Evosea</taxon>
        <taxon>Eumycetozoa</taxon>
        <taxon>Dictyostelia</taxon>
        <taxon>Acytosteliales</taxon>
        <taxon>Cavenderiaceae</taxon>
        <taxon>Cavenderia</taxon>
    </lineage>
</organism>
<keyword evidence="5" id="KW-1185">Reference proteome</keyword>
<feature type="domain" description="Dilute" evidence="2">
    <location>
        <begin position="530"/>
        <end position="794"/>
    </location>
</feature>